<dbReference type="EMBL" id="JARGYC010000007">
    <property type="protein sequence ID" value="MDF0599953.1"/>
    <property type="molecule type" value="Genomic_DNA"/>
</dbReference>
<evidence type="ECO:0000313" key="7">
    <source>
        <dbReference type="EMBL" id="MDF0599953.1"/>
    </source>
</evidence>
<dbReference type="EC" id="2.3.1.184" evidence="6"/>
<evidence type="ECO:0000256" key="2">
    <source>
        <dbReference type="ARBA" id="ARBA00022679"/>
    </source>
</evidence>
<evidence type="ECO:0000313" key="8">
    <source>
        <dbReference type="Proteomes" id="UP001220964"/>
    </source>
</evidence>
<comment type="similarity">
    <text evidence="5 6">Belongs to the autoinducer synthase family.</text>
</comment>
<dbReference type="InterPro" id="IPR016181">
    <property type="entry name" value="Acyl_CoA_acyltransferase"/>
</dbReference>
<organism evidence="7 8">
    <name type="scientific">Psychromarinibacter sediminicola</name>
    <dbReference type="NCBI Taxonomy" id="3033385"/>
    <lineage>
        <taxon>Bacteria</taxon>
        <taxon>Pseudomonadati</taxon>
        <taxon>Pseudomonadota</taxon>
        <taxon>Alphaproteobacteria</taxon>
        <taxon>Rhodobacterales</taxon>
        <taxon>Paracoccaceae</taxon>
        <taxon>Psychromarinibacter</taxon>
    </lineage>
</organism>
<evidence type="ECO:0000256" key="6">
    <source>
        <dbReference type="RuleBase" id="RU361135"/>
    </source>
</evidence>
<comment type="caution">
    <text evidence="7">The sequence shown here is derived from an EMBL/GenBank/DDBJ whole genome shotgun (WGS) entry which is preliminary data.</text>
</comment>
<dbReference type="SUPFAM" id="SSF55729">
    <property type="entry name" value="Acyl-CoA N-acyltransferases (Nat)"/>
    <property type="match status" value="1"/>
</dbReference>
<dbReference type="PANTHER" id="PTHR39322">
    <property type="entry name" value="ACYL-HOMOSERINE-LACTONE SYNTHASE"/>
    <property type="match status" value="1"/>
</dbReference>
<keyword evidence="3 6" id="KW-0949">S-adenosyl-L-methionine</keyword>
<dbReference type="PRINTS" id="PR01549">
    <property type="entry name" value="AUTOINDCRSYN"/>
</dbReference>
<keyword evidence="2 6" id="KW-0808">Transferase</keyword>
<evidence type="ECO:0000256" key="4">
    <source>
        <dbReference type="ARBA" id="ARBA00022929"/>
    </source>
</evidence>
<dbReference type="GO" id="GO:0009372">
    <property type="term" value="P:quorum sensing"/>
    <property type="evidence" value="ECO:0007669"/>
    <property type="project" value="UniProtKB-UniRule"/>
</dbReference>
<dbReference type="GO" id="GO:0061579">
    <property type="term" value="F:N-acyl homoserine lactone synthase activity"/>
    <property type="evidence" value="ECO:0007669"/>
    <property type="project" value="UniProtKB-UniRule"/>
</dbReference>
<evidence type="ECO:0000256" key="5">
    <source>
        <dbReference type="PROSITE-ProRule" id="PRU00533"/>
    </source>
</evidence>
<dbReference type="Pfam" id="PF00765">
    <property type="entry name" value="Autoind_synth"/>
    <property type="match status" value="1"/>
</dbReference>
<dbReference type="InterPro" id="IPR001690">
    <property type="entry name" value="Autoind_synthase"/>
</dbReference>
<keyword evidence="1 5" id="KW-0673">Quorum sensing</keyword>
<dbReference type="GO" id="GO:0007165">
    <property type="term" value="P:signal transduction"/>
    <property type="evidence" value="ECO:0007669"/>
    <property type="project" value="TreeGrafter"/>
</dbReference>
<evidence type="ECO:0000256" key="1">
    <source>
        <dbReference type="ARBA" id="ARBA00022654"/>
    </source>
</evidence>
<keyword evidence="8" id="KW-1185">Reference proteome</keyword>
<dbReference type="AlphaFoldDB" id="A0AAE3NMB4"/>
<protein>
    <recommendedName>
        <fullName evidence="6">Acyl-homoserine-lactone synthase</fullName>
        <ecNumber evidence="6">2.3.1.184</ecNumber>
    </recommendedName>
    <alternativeName>
        <fullName evidence="6">Autoinducer synthesis protein</fullName>
    </alternativeName>
</protein>
<keyword evidence="4 5" id="KW-0071">Autoinducer synthesis</keyword>
<comment type="catalytic activity">
    <reaction evidence="6">
        <text>a fatty acyl-[ACP] + S-adenosyl-L-methionine = an N-acyl-L-homoserine lactone + S-methyl-5'-thioadenosine + holo-[ACP] + H(+)</text>
        <dbReference type="Rhea" id="RHEA:10096"/>
        <dbReference type="Rhea" id="RHEA-COMP:9685"/>
        <dbReference type="Rhea" id="RHEA-COMP:14125"/>
        <dbReference type="ChEBI" id="CHEBI:15378"/>
        <dbReference type="ChEBI" id="CHEBI:17509"/>
        <dbReference type="ChEBI" id="CHEBI:55474"/>
        <dbReference type="ChEBI" id="CHEBI:59789"/>
        <dbReference type="ChEBI" id="CHEBI:64479"/>
        <dbReference type="ChEBI" id="CHEBI:138651"/>
        <dbReference type="EC" id="2.3.1.184"/>
    </reaction>
</comment>
<dbReference type="PROSITE" id="PS51187">
    <property type="entry name" value="AUTOINDUCER_SYNTH_2"/>
    <property type="match status" value="1"/>
</dbReference>
<dbReference type="PANTHER" id="PTHR39322:SF1">
    <property type="entry name" value="ISOVALERYL-HOMOSERINE LACTONE SYNTHASE"/>
    <property type="match status" value="1"/>
</dbReference>
<accession>A0AAE3NMB4</accession>
<dbReference type="Gene3D" id="3.40.630.30">
    <property type="match status" value="1"/>
</dbReference>
<evidence type="ECO:0000256" key="3">
    <source>
        <dbReference type="ARBA" id="ARBA00022691"/>
    </source>
</evidence>
<dbReference type="RefSeq" id="WP_275566097.1">
    <property type="nucleotide sequence ID" value="NZ_JARGYC010000007.1"/>
</dbReference>
<sequence length="203" mass="23135">MQTITFDLSSLHEHGPAYFQYLALRKRFFVDTLKWDIPHNDQYEMDQYDNPTAWYSLCVRDGEVIGGTRVMPTTSRWGKHTYMLRDAREGTLDSIPREAMPADIVSPFVWEMTRLVISPDLKTQEARSACLQAIGNGLYDIAAAQGVSEYMGISAVALIRVLRQLGFPLERAGEPYHDPSDRRNYTVMRMPVMLPGQQLMAAE</sequence>
<gene>
    <name evidence="7" type="ORF">P1J78_04340</name>
</gene>
<reference evidence="7" key="1">
    <citation type="submission" date="2023-03" db="EMBL/GenBank/DDBJ databases">
        <title>Multiphase analysis and comparison of six strains from genera Psychromarinibacter, Lutimaribacter, and Maritimibacter, including a novel species: Psychromarinibacter sediminicola sp. nov.</title>
        <authorList>
            <person name="Wang Y.-H."/>
            <person name="Ye M.-Q."/>
            <person name="Du Z.-J."/>
        </authorList>
    </citation>
    <scope>NUCLEOTIDE SEQUENCE</scope>
    <source>
        <strain evidence="7">C21-152</strain>
    </source>
</reference>
<name>A0AAE3NMB4_9RHOB</name>
<proteinExistence type="inferred from homology"/>
<dbReference type="Proteomes" id="UP001220964">
    <property type="component" value="Unassembled WGS sequence"/>
</dbReference>